<keyword evidence="1 5" id="KW-0808">Transferase</keyword>
<dbReference type="HAMAP" id="MF_01139">
    <property type="entry name" value="ISPT"/>
    <property type="match status" value="1"/>
</dbReference>
<dbReference type="GO" id="GO:0045547">
    <property type="term" value="F:ditrans,polycis-polyprenyl diphosphate synthase [(2E,6E)-farnesyl diphosphate specific] activity"/>
    <property type="evidence" value="ECO:0007669"/>
    <property type="project" value="TreeGrafter"/>
</dbReference>
<evidence type="ECO:0000313" key="7">
    <source>
        <dbReference type="Proteomes" id="UP000549009"/>
    </source>
</evidence>
<dbReference type="Pfam" id="PF01255">
    <property type="entry name" value="Prenyltransf"/>
    <property type="match status" value="1"/>
</dbReference>
<keyword evidence="3 5" id="KW-0460">Magnesium</keyword>
<feature type="binding site" evidence="5">
    <location>
        <begin position="31"/>
        <end position="34"/>
    </location>
    <ligand>
        <name>substrate</name>
    </ligand>
</feature>
<organism evidence="6 7">
    <name type="scientific">Streptomyces spectabilis</name>
    <dbReference type="NCBI Taxonomy" id="68270"/>
    <lineage>
        <taxon>Bacteria</taxon>
        <taxon>Bacillati</taxon>
        <taxon>Actinomycetota</taxon>
        <taxon>Actinomycetes</taxon>
        <taxon>Kitasatosporales</taxon>
        <taxon>Streptomycetaceae</taxon>
        <taxon>Streptomyces</taxon>
    </lineage>
</organism>
<keyword evidence="2 5" id="KW-0479">Metal-binding</keyword>
<proteinExistence type="inferred from homology"/>
<dbReference type="EC" id="2.5.1.-" evidence="5"/>
<evidence type="ECO:0000313" key="6">
    <source>
        <dbReference type="EMBL" id="MBB5109948.1"/>
    </source>
</evidence>
<comment type="caution">
    <text evidence="6">The sequence shown here is derived from an EMBL/GenBank/DDBJ whole genome shotgun (WGS) entry which is preliminary data.</text>
</comment>
<dbReference type="GO" id="GO:0005886">
    <property type="term" value="C:plasma membrane"/>
    <property type="evidence" value="ECO:0007669"/>
    <property type="project" value="TreeGrafter"/>
</dbReference>
<accession>A0A7W8F007</accession>
<feature type="active site" description="Proton acceptor" evidence="5">
    <location>
        <position position="78"/>
    </location>
</feature>
<feature type="active site" evidence="5">
    <location>
        <position position="30"/>
    </location>
</feature>
<evidence type="ECO:0000256" key="4">
    <source>
        <dbReference type="ARBA" id="ARBA00038453"/>
    </source>
</evidence>
<dbReference type="Proteomes" id="UP000549009">
    <property type="component" value="Unassembled WGS sequence"/>
</dbReference>
<comment type="subunit">
    <text evidence="5">Homodimer.</text>
</comment>
<dbReference type="PANTHER" id="PTHR10291">
    <property type="entry name" value="DEHYDRODOLICHYL DIPHOSPHATE SYNTHASE FAMILY MEMBER"/>
    <property type="match status" value="1"/>
</dbReference>
<reference evidence="6 7" key="1">
    <citation type="submission" date="2020-08" db="EMBL/GenBank/DDBJ databases">
        <title>Genomic Encyclopedia of Type Strains, Phase III (KMG-III): the genomes of soil and plant-associated and newly described type strains.</title>
        <authorList>
            <person name="Whitman W."/>
        </authorList>
    </citation>
    <scope>NUCLEOTIDE SEQUENCE [LARGE SCALE GENOMIC DNA]</scope>
    <source>
        <strain evidence="6 7">CECT 3146</strain>
    </source>
</reference>
<evidence type="ECO:0000256" key="2">
    <source>
        <dbReference type="ARBA" id="ARBA00022723"/>
    </source>
</evidence>
<sequence length="245" mass="27154">MNVTGPSFGVAEVPNRGRGKVPGHLAVVLDGNRRWAERNRVPVVDAYRAGAVKVRELLCWCEEFGVWYVTVWALSPDNLGRPSVTVTGLVETIAVGLREMAAERRWRIRVIGDLDRLPAEQAAVLRAVQRDTDGVQGITLNAAVAYGGRQEIVRAVAAIARDAAHGVLRGPVTEGVIERYLFTTGQPDVDLVIRTSGEQRLSGFMPWQASHAEYHFTPVCWPDFDRRHFAQALAEFGHRHRRSGL</sequence>
<dbReference type="Gene3D" id="3.40.1180.10">
    <property type="entry name" value="Decaprenyl diphosphate synthase-like"/>
    <property type="match status" value="1"/>
</dbReference>
<comment type="cofactor">
    <cofactor evidence="5">
        <name>Mg(2+)</name>
        <dbReference type="ChEBI" id="CHEBI:18420"/>
    </cofactor>
    <text evidence="5">Binds 2 magnesium ions per subunit.</text>
</comment>
<dbReference type="InterPro" id="IPR001441">
    <property type="entry name" value="UPP_synth-like"/>
</dbReference>
<keyword evidence="7" id="KW-1185">Reference proteome</keyword>
<feature type="binding site" evidence="5">
    <location>
        <begin position="75"/>
        <end position="77"/>
    </location>
    <ligand>
        <name>substrate</name>
    </ligand>
</feature>
<feature type="binding site" evidence="5">
    <location>
        <position position="81"/>
    </location>
    <ligand>
        <name>substrate</name>
    </ligand>
</feature>
<dbReference type="PANTHER" id="PTHR10291:SF43">
    <property type="entry name" value="DEHYDRODOLICHYL DIPHOSPHATE SYNTHASE COMPLEX SUBUNIT DHDDS"/>
    <property type="match status" value="1"/>
</dbReference>
<feature type="binding site" evidence="5">
    <location>
        <position position="194"/>
    </location>
    <ligand>
        <name>substrate</name>
    </ligand>
</feature>
<evidence type="ECO:0000256" key="3">
    <source>
        <dbReference type="ARBA" id="ARBA00022842"/>
    </source>
</evidence>
<dbReference type="InterPro" id="IPR036424">
    <property type="entry name" value="UPP_synth-like_sf"/>
</dbReference>
<dbReference type="NCBIfam" id="TIGR00055">
    <property type="entry name" value="uppS"/>
    <property type="match status" value="1"/>
</dbReference>
<dbReference type="CDD" id="cd00475">
    <property type="entry name" value="Cis_IPPS"/>
    <property type="match status" value="1"/>
</dbReference>
<dbReference type="InterPro" id="IPR018520">
    <property type="entry name" value="UPP_synth-like_CS"/>
</dbReference>
<comment type="function">
    <text evidence="5">Catalyzes the condensation of isopentenyl diphosphate (IPP) with allylic pyrophosphates generating different type of terpenoids.</text>
</comment>
<evidence type="ECO:0000256" key="5">
    <source>
        <dbReference type="HAMAP-Rule" id="MF_01139"/>
    </source>
</evidence>
<dbReference type="AlphaFoldDB" id="A0A7W8F007"/>
<feature type="binding site" evidence="5">
    <location>
        <position position="213"/>
    </location>
    <ligand>
        <name>Mg(2+)</name>
        <dbReference type="ChEBI" id="CHEBI:18420"/>
    </ligand>
</feature>
<feature type="binding site" evidence="5">
    <location>
        <begin position="200"/>
        <end position="202"/>
    </location>
    <ligand>
        <name>substrate</name>
    </ligand>
</feature>
<dbReference type="SUPFAM" id="SSF64005">
    <property type="entry name" value="Undecaprenyl diphosphate synthase"/>
    <property type="match status" value="1"/>
</dbReference>
<dbReference type="GO" id="GO:0016094">
    <property type="term" value="P:polyprenol biosynthetic process"/>
    <property type="evidence" value="ECO:0007669"/>
    <property type="project" value="TreeGrafter"/>
</dbReference>
<dbReference type="RefSeq" id="WP_184927021.1">
    <property type="nucleotide sequence ID" value="NZ_JACHJD010000049.1"/>
</dbReference>
<name>A0A7W8F007_STRST</name>
<dbReference type="GO" id="GO:0000287">
    <property type="term" value="F:magnesium ion binding"/>
    <property type="evidence" value="ECO:0007669"/>
    <property type="project" value="UniProtKB-UniRule"/>
</dbReference>
<comment type="similarity">
    <text evidence="4">Belongs to the UPP synthase family. Z-FPP synthase subfamily.</text>
</comment>
<gene>
    <name evidence="6" type="ORF">FHS40_009078</name>
</gene>
<dbReference type="EMBL" id="JACHJD010000049">
    <property type="protein sequence ID" value="MBB5109948.1"/>
    <property type="molecule type" value="Genomic_DNA"/>
</dbReference>
<dbReference type="PROSITE" id="PS01066">
    <property type="entry name" value="UPP_SYNTHASE"/>
    <property type="match status" value="1"/>
</dbReference>
<comment type="caution">
    <text evidence="5">Lacks conserved residue(s) required for the propagation of feature annotation.</text>
</comment>
<evidence type="ECO:0000256" key="1">
    <source>
        <dbReference type="ARBA" id="ARBA00022679"/>
    </source>
</evidence>
<protein>
    <recommendedName>
        <fullName evidence="5">Isoprenyl transferase</fullName>
        <ecNumber evidence="5">2.5.1.-</ecNumber>
    </recommendedName>
</protein>
<dbReference type="GO" id="GO:0033850">
    <property type="term" value="F:Z-farnesyl diphosphate synthase activity"/>
    <property type="evidence" value="ECO:0007669"/>
    <property type="project" value="TreeGrafter"/>
</dbReference>
<feature type="binding site" evidence="5">
    <location>
        <position position="35"/>
    </location>
    <ligand>
        <name>substrate</name>
    </ligand>
</feature>
<feature type="binding site" evidence="5">
    <location>
        <position position="30"/>
    </location>
    <ligand>
        <name>Mg(2+)</name>
        <dbReference type="ChEBI" id="CHEBI:18420"/>
    </ligand>
</feature>